<evidence type="ECO:0000256" key="1">
    <source>
        <dbReference type="SAM" id="MobiDB-lite"/>
    </source>
</evidence>
<protein>
    <submittedName>
        <fullName evidence="2">Uncharacterized protein</fullName>
    </submittedName>
</protein>
<reference evidence="2" key="2">
    <citation type="submission" date="2020-09" db="EMBL/GenBank/DDBJ databases">
        <authorList>
            <person name="Sun Q."/>
            <person name="Ohkuma M."/>
        </authorList>
    </citation>
    <scope>NUCLEOTIDE SEQUENCE</scope>
    <source>
        <strain evidence="2">JCM 4434</strain>
    </source>
</reference>
<sequence length="87" mass="9145">MTGQPPALASTPVASWFSDMGILPYKADHGVFLLPTAPTAIAQASAGADPTMDGIQVKNDTKPVSGRETDRSGRRLVNSGPPRDLNR</sequence>
<proteinExistence type="predicted"/>
<accession>A0A8H9HFN1</accession>
<reference evidence="2" key="1">
    <citation type="journal article" date="2014" name="Int. J. Syst. Evol. Microbiol.">
        <title>Complete genome sequence of Corynebacterium casei LMG S-19264T (=DSM 44701T), isolated from a smear-ripened cheese.</title>
        <authorList>
            <consortium name="US DOE Joint Genome Institute (JGI-PGF)"/>
            <person name="Walter F."/>
            <person name="Albersmeier A."/>
            <person name="Kalinowski J."/>
            <person name="Ruckert C."/>
        </authorList>
    </citation>
    <scope>NUCLEOTIDE SEQUENCE</scope>
    <source>
        <strain evidence="2">JCM 4434</strain>
    </source>
</reference>
<feature type="region of interest" description="Disordered" evidence="1">
    <location>
        <begin position="45"/>
        <end position="87"/>
    </location>
</feature>
<organism evidence="2 3">
    <name type="scientific">Kitasatospora aureofaciens</name>
    <name type="common">Streptomyces aureofaciens</name>
    <dbReference type="NCBI Taxonomy" id="1894"/>
    <lineage>
        <taxon>Bacteria</taxon>
        <taxon>Bacillati</taxon>
        <taxon>Actinomycetota</taxon>
        <taxon>Actinomycetes</taxon>
        <taxon>Kitasatosporales</taxon>
        <taxon>Streptomycetaceae</taxon>
        <taxon>Kitasatospora</taxon>
    </lineage>
</organism>
<name>A0A8H9HFN1_KITAU</name>
<evidence type="ECO:0000313" key="2">
    <source>
        <dbReference type="EMBL" id="GGU55012.1"/>
    </source>
</evidence>
<evidence type="ECO:0000313" key="3">
    <source>
        <dbReference type="Proteomes" id="UP000610124"/>
    </source>
</evidence>
<gene>
    <name evidence="2" type="ORF">GCM10010502_01450</name>
</gene>
<dbReference type="AlphaFoldDB" id="A0A8H9HFN1"/>
<dbReference type="Proteomes" id="UP000610124">
    <property type="component" value="Unassembled WGS sequence"/>
</dbReference>
<dbReference type="EMBL" id="BMUB01000001">
    <property type="protein sequence ID" value="GGU55012.1"/>
    <property type="molecule type" value="Genomic_DNA"/>
</dbReference>
<comment type="caution">
    <text evidence="2">The sequence shown here is derived from an EMBL/GenBank/DDBJ whole genome shotgun (WGS) entry which is preliminary data.</text>
</comment>
<feature type="compositionally biased region" description="Basic and acidic residues" evidence="1">
    <location>
        <begin position="59"/>
        <end position="73"/>
    </location>
</feature>